<feature type="domain" description="DUF4132" evidence="1">
    <location>
        <begin position="468"/>
        <end position="631"/>
    </location>
</feature>
<evidence type="ECO:0000313" key="4">
    <source>
        <dbReference type="Proteomes" id="UP001595867"/>
    </source>
</evidence>
<dbReference type="InterPro" id="IPR025406">
    <property type="entry name" value="DUF4132"/>
</dbReference>
<protein>
    <submittedName>
        <fullName evidence="3">DUF4132 domain-containing protein</fullName>
    </submittedName>
</protein>
<dbReference type="RefSeq" id="WP_378069250.1">
    <property type="nucleotide sequence ID" value="NZ_JBHSBL010000019.1"/>
</dbReference>
<dbReference type="InterPro" id="IPR056639">
    <property type="entry name" value="DUF7737"/>
</dbReference>
<feature type="domain" description="DUF7737" evidence="2">
    <location>
        <begin position="718"/>
        <end position="821"/>
    </location>
</feature>
<dbReference type="Pfam" id="PF13569">
    <property type="entry name" value="DUF4132"/>
    <property type="match status" value="1"/>
</dbReference>
<proteinExistence type="predicted"/>
<dbReference type="Proteomes" id="UP001595867">
    <property type="component" value="Unassembled WGS sequence"/>
</dbReference>
<dbReference type="Pfam" id="PF24879">
    <property type="entry name" value="DUF7737"/>
    <property type="match status" value="1"/>
</dbReference>
<keyword evidence="4" id="KW-1185">Reference proteome</keyword>
<comment type="caution">
    <text evidence="3">The sequence shown here is derived from an EMBL/GenBank/DDBJ whole genome shotgun (WGS) entry which is preliminary data.</text>
</comment>
<dbReference type="EMBL" id="JBHSBL010000019">
    <property type="protein sequence ID" value="MFC4068350.1"/>
    <property type="molecule type" value="Genomic_DNA"/>
</dbReference>
<evidence type="ECO:0000259" key="2">
    <source>
        <dbReference type="Pfam" id="PF24879"/>
    </source>
</evidence>
<reference evidence="4" key="1">
    <citation type="journal article" date="2019" name="Int. J. Syst. Evol. Microbiol.">
        <title>The Global Catalogue of Microorganisms (GCM) 10K type strain sequencing project: providing services to taxonomists for standard genome sequencing and annotation.</title>
        <authorList>
            <consortium name="The Broad Institute Genomics Platform"/>
            <consortium name="The Broad Institute Genome Sequencing Center for Infectious Disease"/>
            <person name="Wu L."/>
            <person name="Ma J."/>
        </authorList>
    </citation>
    <scope>NUCLEOTIDE SEQUENCE [LARGE SCALE GENOMIC DNA]</scope>
    <source>
        <strain evidence="4">TBRC 5832</strain>
    </source>
</reference>
<evidence type="ECO:0000259" key="1">
    <source>
        <dbReference type="Pfam" id="PF13569"/>
    </source>
</evidence>
<accession>A0ABV8IZA7</accession>
<sequence length="825" mass="88654">MADPFADIPESCVPAARDGREVLLALLERARAAGPAELVPLADEIRRSMRRGDRLAGGHLRSCSADVVAALDDVYDGAFPVAGGADIGAVLDTPWASASRRALLATTLSGLGLSVWLDDVARQALAAADLRLLRALIHTPLGDIARHLTARALDALHTAGVLDAATVVRAFTDDRYLWADIESLPCAGAVRAHIDTLVWSLLPAGTAAADLPEEMDLPRAPAPRGLRFVRVALDWPGDPEVAAYLGTAELTFAEQHELVAVLRERPDDDRQRVWQWRVEAGDDAAMLPLFDLEAGGPLLRLIRAMPTGHEAFRQDRAGILATVEAIGPEVARRLLRRQPCELISAVLGDNRPAVQRRVRNNALQGIAAFGMLPLAPGETALDRYLTLREVAKRGAKLGPNRRISHAAAIDIALGHLAQVTGAADASRLEWECEAQLAAETPSGADVGDYRIELRFDGAEPLLAVTRGGKPLRSVPATVRGHEAYRDLREHQERLREQARRMRTGLVERLVATAATLAPDELARLSSLPAGAAMLPGLIWRDAGGTVGLLDDVDTTGPVTAVHPFDLLTGGTLAAWQEEIVRRRLRQPVKQAFRELYVVTPAERDAVDVSQRFAGQTVSGRVAAQLLAGRGWSTGHEYGDHQATRPAGAGLTAALSADLHGYWGMDDVRIGEVRFLRSGRPVPLAEVPPTVFSEVMRDLDLAVSVAGTAPDRWGSPARAESRARVLAALITDLGLTRVTVDGTAAVVHGTRATYRVHLTSGSIHVEPGGYLCVVPAGFGATDHHRLFLPFADDDRMTSVILSKVLLLSEDDRITDPSILQQLTTLT</sequence>
<gene>
    <name evidence="3" type="ORF">ACFO0C_25770</name>
</gene>
<name>A0ABV8IZA7_9ACTN</name>
<organism evidence="3 4">
    <name type="scientific">Actinoplanes subglobosus</name>
    <dbReference type="NCBI Taxonomy" id="1547892"/>
    <lineage>
        <taxon>Bacteria</taxon>
        <taxon>Bacillati</taxon>
        <taxon>Actinomycetota</taxon>
        <taxon>Actinomycetes</taxon>
        <taxon>Micromonosporales</taxon>
        <taxon>Micromonosporaceae</taxon>
        <taxon>Actinoplanes</taxon>
    </lineage>
</organism>
<evidence type="ECO:0000313" key="3">
    <source>
        <dbReference type="EMBL" id="MFC4068350.1"/>
    </source>
</evidence>